<dbReference type="Gene3D" id="2.40.50.140">
    <property type="entry name" value="Nucleic acid-binding proteins"/>
    <property type="match status" value="1"/>
</dbReference>
<dbReference type="Gene3D" id="3.30.1490.70">
    <property type="match status" value="1"/>
</dbReference>
<dbReference type="AlphaFoldDB" id="A0A7W6GLE2"/>
<keyword evidence="7" id="KW-1185">Reference proteome</keyword>
<comment type="caution">
    <text evidence="6">The sequence shown here is derived from an EMBL/GenBank/DDBJ whole genome shotgun (WGS) entry which is preliminary data.</text>
</comment>
<organism evidence="6 7">
    <name type="scientific">Mycoplana azooxidifex</name>
    <dbReference type="NCBI Taxonomy" id="1636188"/>
    <lineage>
        <taxon>Bacteria</taxon>
        <taxon>Pseudomonadati</taxon>
        <taxon>Pseudomonadota</taxon>
        <taxon>Alphaproteobacteria</taxon>
        <taxon>Hyphomicrobiales</taxon>
        <taxon>Rhizobiaceae</taxon>
        <taxon>Mycoplana</taxon>
    </lineage>
</organism>
<dbReference type="EMBL" id="JACIEE010000015">
    <property type="protein sequence ID" value="MBB3980071.1"/>
    <property type="molecule type" value="Genomic_DNA"/>
</dbReference>
<proteinExistence type="inferred from homology"/>
<evidence type="ECO:0000313" key="6">
    <source>
        <dbReference type="EMBL" id="MBB3980071.1"/>
    </source>
</evidence>
<accession>A0A7W6GLE2</accession>
<dbReference type="PROSITE" id="PS50160">
    <property type="entry name" value="DNA_LIGASE_A3"/>
    <property type="match status" value="1"/>
</dbReference>
<reference evidence="6 7" key="1">
    <citation type="submission" date="2020-08" db="EMBL/GenBank/DDBJ databases">
        <title>Genomic Encyclopedia of Type Strains, Phase IV (KMG-IV): sequencing the most valuable type-strain genomes for metagenomic binning, comparative biology and taxonomic classification.</title>
        <authorList>
            <person name="Goeker M."/>
        </authorList>
    </citation>
    <scope>NUCLEOTIDE SEQUENCE [LARGE SCALE GENOMIC DNA]</scope>
    <source>
        <strain evidence="6 7">DSM 100211</strain>
    </source>
</reference>
<evidence type="ECO:0000313" key="7">
    <source>
        <dbReference type="Proteomes" id="UP000574761"/>
    </source>
</evidence>
<dbReference type="SUPFAM" id="SSF50249">
    <property type="entry name" value="Nucleic acid-binding proteins"/>
    <property type="match status" value="1"/>
</dbReference>
<feature type="domain" description="ATP-dependent DNA ligase family profile" evidence="5">
    <location>
        <begin position="109"/>
        <end position="215"/>
    </location>
</feature>
<dbReference type="GO" id="GO:0003910">
    <property type="term" value="F:DNA ligase (ATP) activity"/>
    <property type="evidence" value="ECO:0007669"/>
    <property type="project" value="UniProtKB-EC"/>
</dbReference>
<dbReference type="InterPro" id="IPR012309">
    <property type="entry name" value="DNA_ligase_ATP-dep_C"/>
</dbReference>
<dbReference type="PANTHER" id="PTHR45674">
    <property type="entry name" value="DNA LIGASE 1/3 FAMILY MEMBER"/>
    <property type="match status" value="1"/>
</dbReference>
<dbReference type="Pfam" id="PF04679">
    <property type="entry name" value="DNA_ligase_A_C"/>
    <property type="match status" value="1"/>
</dbReference>
<dbReference type="InterPro" id="IPR050191">
    <property type="entry name" value="ATP-dep_DNA_ligase"/>
</dbReference>
<gene>
    <name evidence="6" type="ORF">GGQ64_005318</name>
</gene>
<dbReference type="GO" id="GO:0006281">
    <property type="term" value="P:DNA repair"/>
    <property type="evidence" value="ECO:0007669"/>
    <property type="project" value="InterPro"/>
</dbReference>
<dbReference type="RefSeq" id="WP_183808227.1">
    <property type="nucleotide sequence ID" value="NZ_JACIEE010000015.1"/>
</dbReference>
<dbReference type="SUPFAM" id="SSF56091">
    <property type="entry name" value="DNA ligase/mRNA capping enzyme, catalytic domain"/>
    <property type="match status" value="1"/>
</dbReference>
<name>A0A7W6GLE2_9HYPH</name>
<evidence type="ECO:0000256" key="2">
    <source>
        <dbReference type="ARBA" id="ARBA00012727"/>
    </source>
</evidence>
<dbReference type="InterPro" id="IPR012340">
    <property type="entry name" value="NA-bd_OB-fold"/>
</dbReference>
<sequence length="309" mass="33744">MPARIEPCLALLKSKPPVGRQWMYEVKWDGYRLAVHIEPGRVSVITRGGHDWTERFPSIASAARHLEVETAILDGEAVVLNEQNRSDFGALQQALGGRGGKRSAEEALFFAFDLLYLNGQDLTRLPLHGRRSLLEKMLHVEEGVIRLSEDIGSDGALLIDAACQMGLEGIIGKNIDMPYRAGRNGDWVKIKCVQSEGFAIVGYEPSRVALGGIGRLLLAARKGDQLVYVGGVGTGFTAKTGTALRRHLDAIAVPKAAIDVGKRKGVFVKPVVVAEIEFRAWTHDGKLRHASFKGLREEADAASVYRLPD</sequence>
<dbReference type="EC" id="6.5.1.1" evidence="2"/>
<dbReference type="InterPro" id="IPR014146">
    <property type="entry name" value="LigD_ligase_dom"/>
</dbReference>
<evidence type="ECO:0000256" key="3">
    <source>
        <dbReference type="ARBA" id="ARBA00022598"/>
    </source>
</evidence>
<dbReference type="NCBIfam" id="TIGR02779">
    <property type="entry name" value="NHEJ_ligase_lig"/>
    <property type="match status" value="1"/>
</dbReference>
<evidence type="ECO:0000256" key="1">
    <source>
        <dbReference type="ARBA" id="ARBA00007572"/>
    </source>
</evidence>
<keyword evidence="3 6" id="KW-0436">Ligase</keyword>
<dbReference type="CDD" id="cd07971">
    <property type="entry name" value="OBF_DNA_ligase_LigD"/>
    <property type="match status" value="1"/>
</dbReference>
<dbReference type="Proteomes" id="UP000574761">
    <property type="component" value="Unassembled WGS sequence"/>
</dbReference>
<comment type="catalytic activity">
    <reaction evidence="4">
        <text>ATP + (deoxyribonucleotide)n-3'-hydroxyl + 5'-phospho-(deoxyribonucleotide)m = (deoxyribonucleotide)n+m + AMP + diphosphate.</text>
        <dbReference type="EC" id="6.5.1.1"/>
    </reaction>
</comment>
<dbReference type="PANTHER" id="PTHR45674:SF4">
    <property type="entry name" value="DNA LIGASE 1"/>
    <property type="match status" value="1"/>
</dbReference>
<dbReference type="CDD" id="cd07906">
    <property type="entry name" value="Adenylation_DNA_ligase_LigD_LigC"/>
    <property type="match status" value="1"/>
</dbReference>
<dbReference type="Pfam" id="PF01068">
    <property type="entry name" value="DNA_ligase_A_M"/>
    <property type="match status" value="1"/>
</dbReference>
<evidence type="ECO:0000256" key="4">
    <source>
        <dbReference type="ARBA" id="ARBA00034003"/>
    </source>
</evidence>
<dbReference type="Gene3D" id="3.30.470.30">
    <property type="entry name" value="DNA ligase/mRNA capping enzyme"/>
    <property type="match status" value="1"/>
</dbReference>
<comment type="similarity">
    <text evidence="1">Belongs to the ATP-dependent DNA ligase family.</text>
</comment>
<protein>
    <recommendedName>
        <fullName evidence="2">DNA ligase (ATP)</fullName>
        <ecNumber evidence="2">6.5.1.1</ecNumber>
    </recommendedName>
</protein>
<dbReference type="GO" id="GO:0005524">
    <property type="term" value="F:ATP binding"/>
    <property type="evidence" value="ECO:0007669"/>
    <property type="project" value="InterPro"/>
</dbReference>
<dbReference type="GO" id="GO:0006310">
    <property type="term" value="P:DNA recombination"/>
    <property type="evidence" value="ECO:0007669"/>
    <property type="project" value="InterPro"/>
</dbReference>
<evidence type="ECO:0000259" key="5">
    <source>
        <dbReference type="PROSITE" id="PS50160"/>
    </source>
</evidence>
<dbReference type="InterPro" id="IPR012310">
    <property type="entry name" value="DNA_ligase_ATP-dep_cent"/>
</dbReference>